<reference evidence="1" key="1">
    <citation type="submission" date="2014-05" db="EMBL/GenBank/DDBJ databases">
        <authorList>
            <person name="Chronopoulou M."/>
        </authorList>
    </citation>
    <scope>NUCLEOTIDE SEQUENCE</scope>
    <source>
        <tissue evidence="1">Whole organism</tissue>
    </source>
</reference>
<dbReference type="EMBL" id="HACA01023549">
    <property type="protein sequence ID" value="CDW40910.1"/>
    <property type="molecule type" value="Transcribed_RNA"/>
</dbReference>
<sequence>MSDEGDDDLIEIYCYVCQTPGHEDFSCPTLRCKMCDSENHIQLFCPRPLKRNAEDQTFISDAISLQCTNVPTKKEFGNFIDTLKFDRPKNDKYIKEVQWIDTSEILIIFYNVNVSLSFYEALKRRKPTWLYSLRFVKSPSKILCLYEGKKILSAVLTFKYAESDKRYDPTYKLSNWIISSEGNVSSLVDKMDFLPSLRAFTENKLKMCDSRNEYDLFVLLFNSMEDLDIFYSWMKEEKLYEDFIKIVDRVGFLDHAKTGVQERNGMEQAVCSYLKFQNLMEKDGFSQFVNSGQVFSSNNFSVNSLGDNFFSNAEDVAICSLCFKIVSNHSTCLLQIGMEIMSISDESKRFYNQYSIGPPGSSKEELTYYGYNFNEKTSKFYQEINCSYLSANIDVLPEGDAINVLISDLESFMSSSRLKNFFVLVHSNFLSLPLFLQALSNTQKLSNFQDLCLGVVDLASVAPLDNKSLLQKGARIVLVPSLDTIFRNLSLPARDIHDPVVLTAVRMRECLQRVTRNHQNVIQILKNVAHPRLNASQNFFCQEVIINNYFTLEASKPKWVTFKRKEFIRDVCLIPESESQYEIIEFDQDRDGYHFKLLSKKPTSVFIKMNHHLGHVISCPWSHLCSTKLNFLPPSPIPCWVGLQVNAILPRSRKSPKQEYDPFSTQHISFQDFSWITPNLAQDVYNVFLISIKRDATYGNITQICLLSIDEKEERSFVYHYLSKGVVDKKDLSYLRFSKVKGKYYYKDVCNQYLAPIDNDLSSLRHQLSQYSKIVLVGYNIGTLLQMLIPQIGHLDNLIGVTDLKWCLSSTYKASKSWFQLVDFNEEELEECFQMNQISLAALQKSKKCVSFNYENLVKSFTIDFYDFFMKYGCKVVLDNPDVLKLSDENVSAYVDIKFHESYNNCPKSISIGFSSAKNKLDIDEILPHSLSRSELISSGYSLDEESGSWKLQNCRVLELPKAISMVVSSCVNQRSWLTIITANIKIRQCFIDLLKYYDPSGFERIQKYMIYGWCDLISSFYFEKRQFSFVAIDKSTSVALQSLHEYFFNSTPRGRSNVEVMEKIAKSLPLKIEKNVIVPPRNYLTFFLSVQTLDILPKSNNSENSKTLGVIACFTVHNSYSSIVPVIPPPNVCNKSADALHFVKTSSDVWEYGFAKNKDCYSQYKAVSFFLQTMENEIAKAEADGALLVTLTSEELSNFIASVESLSLSDKFIKSVKGVGDISFYLRNERHLENVSTLEELHHFYLQNVDACISSEPNHFSTAPPGNITKYVSVLAKHLVDENYYALTHTFNSDYFNKMLLESNLVEFREGICDIVVAKSQLIPAKSKMRVEARLKGFLFTNGVDERMIVTSPALKFPIRTEECTIIFFKNHSNLLSIENFDKFQIPLIENETIIGRASYSADESLKRQISTDLNKVSSISDVENTTQSCFTDSTTSYEEKEESAPPKKIRCDPEPNIVDQEIEINVEPVPIRKVDSSEVIKLKKNDGIKSKALATTPNHTSDSRVLDTISSRTKDLSLQIDPNDLPSPEDVREELQGFDPLCLESSYESLLLTLLRLWRHKKKSFDYELGDSLIFRLMSVGLGVENISNLVNQKKISSIDQLKSELFSEYIVLQEMLKELCDLFFELAWVHFSPKFQSNKGTIVHDPRSPPPLIIEQNTLELLSSKQKNEKRTEFVLKKGIQTFLNSKSHNFIHSMCLVRFIKESKSGVTVKFLTAPFKSRISVIPVEKVYFLNKIRIHDEGVYLSSIEFAPLKLWNSYQDCVIGFVTDVRSNDISVGFIFEGKLMECLLQKEFVLIYKSLISLGEPIYITIGDKNEACEYIASFGIPFTSLSCFSCVVSLVENEEKVKILENFFHKSISFKPVQSIKKKNESLLLCECANRRIFDFFQKFISNPNLKFRVYSFEGSLCIRGCFELTLETEAKFDVKVTINRGGKVALVGEEICIISAKDFISKKITLK</sequence>
<protein>
    <submittedName>
        <fullName evidence="1">Uncharacterized protein</fullName>
    </submittedName>
</protein>
<proteinExistence type="predicted"/>
<organism evidence="1">
    <name type="scientific">Lepeophtheirus salmonis</name>
    <name type="common">Salmon louse</name>
    <name type="synonym">Caligus salmonis</name>
    <dbReference type="NCBI Taxonomy" id="72036"/>
    <lineage>
        <taxon>Eukaryota</taxon>
        <taxon>Metazoa</taxon>
        <taxon>Ecdysozoa</taxon>
        <taxon>Arthropoda</taxon>
        <taxon>Crustacea</taxon>
        <taxon>Multicrustacea</taxon>
        <taxon>Hexanauplia</taxon>
        <taxon>Copepoda</taxon>
        <taxon>Siphonostomatoida</taxon>
        <taxon>Caligidae</taxon>
        <taxon>Lepeophtheirus</taxon>
    </lineage>
</organism>
<name>A0A0K2USA3_LEPSM</name>
<dbReference type="OrthoDB" id="10682145at2759"/>
<dbReference type="InterPro" id="IPR036875">
    <property type="entry name" value="Znf_CCHC_sf"/>
</dbReference>
<dbReference type="GO" id="GO:0003676">
    <property type="term" value="F:nucleic acid binding"/>
    <property type="evidence" value="ECO:0007669"/>
    <property type="project" value="InterPro"/>
</dbReference>
<dbReference type="SUPFAM" id="SSF57756">
    <property type="entry name" value="Retrovirus zinc finger-like domains"/>
    <property type="match status" value="1"/>
</dbReference>
<accession>A0A0K2USA3</accession>
<evidence type="ECO:0000313" key="1">
    <source>
        <dbReference type="EMBL" id="CDW40910.1"/>
    </source>
</evidence>
<dbReference type="GO" id="GO:0008270">
    <property type="term" value="F:zinc ion binding"/>
    <property type="evidence" value="ECO:0007669"/>
    <property type="project" value="InterPro"/>
</dbReference>